<evidence type="ECO:0000313" key="4">
    <source>
        <dbReference type="EMBL" id="RGS56987.1"/>
    </source>
</evidence>
<dbReference type="Proteomes" id="UP000285283">
    <property type="component" value="Unassembled WGS sequence"/>
</dbReference>
<dbReference type="Proteomes" id="UP001218502">
    <property type="component" value="Unassembled WGS sequence"/>
</dbReference>
<dbReference type="InterPro" id="IPR017853">
    <property type="entry name" value="GH"/>
</dbReference>
<evidence type="ECO:0000313" key="1">
    <source>
        <dbReference type="EMBL" id="CUO78039.1"/>
    </source>
</evidence>
<dbReference type="GO" id="GO:0016787">
    <property type="term" value="F:hydrolase activity"/>
    <property type="evidence" value="ECO:0007669"/>
    <property type="project" value="UniProtKB-KW"/>
</dbReference>
<dbReference type="SUPFAM" id="SSF51445">
    <property type="entry name" value="(Trans)glycosidases"/>
    <property type="match status" value="1"/>
</dbReference>
<evidence type="ECO:0000313" key="7">
    <source>
        <dbReference type="Proteomes" id="UP000283766"/>
    </source>
</evidence>
<evidence type="ECO:0000313" key="3">
    <source>
        <dbReference type="EMBL" id="MDU0246372.1"/>
    </source>
</evidence>
<name>A0A174HYU5_BACUN</name>
<reference evidence="3" key="4">
    <citation type="submission" date="2023-10" db="EMBL/GenBank/DDBJ databases">
        <title>Genome of Potential pathogenic bacteria in Crohn's disease.</title>
        <authorList>
            <person name="Rodriguez-Palacios A."/>
        </authorList>
    </citation>
    <scope>NUCLEOTIDE SEQUENCE</scope>
    <source>
        <strain evidence="3">CavFT-hAR50</strain>
    </source>
</reference>
<sequence length="431" mass="48484">MEKIFNKVCCLFSLFFFACSPSVENGIKIIGMGDSYALYIDGKETYIKGVGGTYRLDIAAQSGANAFRTWGGNVEEIKKNLALASEHNMYVMQGIGMTKDSIRYYDDEYKNKMREEVRLLAETFKNDTSLLAWGIGNEIELENANIAAAWNFVEELAQLIKSIDKRHLVSTVISYNPSALDSVAKYAPSLDYVGINVYGPMGEVQMVVDKSDYKGAFMITEWGPTGWWETASTEWKAPIEQTSEEKRQVYEERYTQYISANPRCLGSFVFLWGQKEERTPTWFSMFVEDTVDMLPLKGEKTPMVEAMQRVWTGKELDETAPVILGMMTVNGKSAIDNVRIKAGASLKAEVAAIDKENDSLTYVWEVLKEATVLGFGGSYEPRPERVGEVVMSDKNVYETAIKVPGEYRLYVYVLDNTGFVSTANIPFQVID</sequence>
<protein>
    <submittedName>
        <fullName evidence="1">Endo-beta-mannanase</fullName>
    </submittedName>
    <submittedName>
        <fullName evidence="2">Glycoside hydrolase family 2 TIM barrel-domain containing protein</fullName>
    </submittedName>
</protein>
<dbReference type="RefSeq" id="WP_022402049.1">
    <property type="nucleotide sequence ID" value="NZ_CAXSNS010000010.1"/>
</dbReference>
<dbReference type="EMBL" id="QRVP01000002">
    <property type="protein sequence ID" value="RGS56987.1"/>
    <property type="molecule type" value="Genomic_DNA"/>
</dbReference>
<dbReference type="AlphaFoldDB" id="A0A174HYU5"/>
<dbReference type="OrthoDB" id="9801077at2"/>
<evidence type="ECO:0000313" key="6">
    <source>
        <dbReference type="Proteomes" id="UP000095614"/>
    </source>
</evidence>
<dbReference type="EMBL" id="QRJL01000011">
    <property type="protein sequence ID" value="RHH28126.1"/>
    <property type="molecule type" value="Genomic_DNA"/>
</dbReference>
<dbReference type="EMBL" id="CZAF01000004">
    <property type="protein sequence ID" value="CUO78039.1"/>
    <property type="molecule type" value="Genomic_DNA"/>
</dbReference>
<evidence type="ECO:0000313" key="5">
    <source>
        <dbReference type="EMBL" id="RHH28126.1"/>
    </source>
</evidence>
<proteinExistence type="predicted"/>
<reference evidence="1 6" key="1">
    <citation type="submission" date="2015-09" db="EMBL/GenBank/DDBJ databases">
        <authorList>
            <consortium name="Pathogen Informatics"/>
        </authorList>
    </citation>
    <scope>NUCLEOTIDE SEQUENCE [LARGE SCALE GENOMIC DNA]</scope>
    <source>
        <strain evidence="1 6">2789STDY5834847</strain>
    </source>
</reference>
<gene>
    <name evidence="5" type="ORF">DW216_16200</name>
    <name evidence="4" type="ORF">DWX87_02885</name>
    <name evidence="1" type="ORF">ERS852462_01539</name>
    <name evidence="2" type="ORF">POY80_10540</name>
    <name evidence="3" type="ORF">RVH16_16890</name>
</gene>
<organism evidence="1 6">
    <name type="scientific">Bacteroides uniformis</name>
    <dbReference type="NCBI Taxonomy" id="820"/>
    <lineage>
        <taxon>Bacteria</taxon>
        <taxon>Pseudomonadati</taxon>
        <taxon>Bacteroidota</taxon>
        <taxon>Bacteroidia</taxon>
        <taxon>Bacteroidales</taxon>
        <taxon>Bacteroidaceae</taxon>
        <taxon>Bacteroides</taxon>
    </lineage>
</organism>
<keyword evidence="2" id="KW-0378">Hydrolase</keyword>
<dbReference type="PROSITE" id="PS51257">
    <property type="entry name" value="PROKAR_LIPOPROTEIN"/>
    <property type="match status" value="1"/>
</dbReference>
<accession>A0A174HYU5</accession>
<dbReference type="Gene3D" id="3.20.20.80">
    <property type="entry name" value="Glycosidases"/>
    <property type="match status" value="1"/>
</dbReference>
<evidence type="ECO:0000313" key="2">
    <source>
        <dbReference type="EMBL" id="MDC1752879.1"/>
    </source>
</evidence>
<dbReference type="Proteomes" id="UP000283766">
    <property type="component" value="Unassembled WGS sequence"/>
</dbReference>
<reference evidence="7 8" key="2">
    <citation type="submission" date="2018-08" db="EMBL/GenBank/DDBJ databases">
        <title>A genome reference for cultivated species of the human gut microbiota.</title>
        <authorList>
            <person name="Zou Y."/>
            <person name="Xue W."/>
            <person name="Luo G."/>
        </authorList>
    </citation>
    <scope>NUCLEOTIDE SEQUENCE [LARGE SCALE GENOMIC DNA]</scope>
    <source>
        <strain evidence="4 8">AF21-53</strain>
        <strain evidence="5 7">AM18-14LB</strain>
    </source>
</reference>
<dbReference type="EMBL" id="JAWDEU010000002">
    <property type="protein sequence ID" value="MDU0246372.1"/>
    <property type="molecule type" value="Genomic_DNA"/>
</dbReference>
<dbReference type="Proteomes" id="UP001181247">
    <property type="component" value="Unassembled WGS sequence"/>
</dbReference>
<evidence type="ECO:0000313" key="8">
    <source>
        <dbReference type="Proteomes" id="UP000285283"/>
    </source>
</evidence>
<dbReference type="EMBL" id="JAQNQY010000009">
    <property type="protein sequence ID" value="MDC1752879.1"/>
    <property type="molecule type" value="Genomic_DNA"/>
</dbReference>
<dbReference type="Proteomes" id="UP000095614">
    <property type="component" value="Unassembled WGS sequence"/>
</dbReference>
<reference evidence="2" key="3">
    <citation type="submission" date="2022-10" db="EMBL/GenBank/DDBJ databases">
        <title>Human gut microbiome strain richness.</title>
        <authorList>
            <person name="Chen-Liaw A."/>
        </authorList>
    </citation>
    <scope>NUCLEOTIDE SEQUENCE</scope>
    <source>
        <strain evidence="2">A1_m1001262Bd0_191120</strain>
    </source>
</reference>